<evidence type="ECO:0000313" key="2">
    <source>
        <dbReference type="Proteomes" id="UP000053144"/>
    </source>
</evidence>
<dbReference type="Gramene" id="KOM25359">
    <property type="protein sequence ID" value="KOM25359"/>
    <property type="gene ID" value="LR48_Vigan102s001700"/>
</dbReference>
<gene>
    <name evidence="1" type="ORF">LR48_Vigan102s001700</name>
</gene>
<protein>
    <submittedName>
        <fullName evidence="1">Uncharacterized protein</fullName>
    </submittedName>
</protein>
<dbReference type="AlphaFoldDB" id="A0A0L9T5H3"/>
<accession>A0A0L9T5H3</accession>
<name>A0A0L9T5H3_PHAAN</name>
<dbReference type="PANTHER" id="PTHR31515">
    <property type="entry name" value="TRANSMEMBRANE PROTEIN-RELATED"/>
    <property type="match status" value="1"/>
</dbReference>
<dbReference type="PANTHER" id="PTHR31515:SF2">
    <property type="entry name" value="TRANSMEMBRANE PROTEIN"/>
    <property type="match status" value="1"/>
</dbReference>
<organism evidence="1 2">
    <name type="scientific">Phaseolus angularis</name>
    <name type="common">Azuki bean</name>
    <name type="synonym">Vigna angularis</name>
    <dbReference type="NCBI Taxonomy" id="3914"/>
    <lineage>
        <taxon>Eukaryota</taxon>
        <taxon>Viridiplantae</taxon>
        <taxon>Streptophyta</taxon>
        <taxon>Embryophyta</taxon>
        <taxon>Tracheophyta</taxon>
        <taxon>Spermatophyta</taxon>
        <taxon>Magnoliopsida</taxon>
        <taxon>eudicotyledons</taxon>
        <taxon>Gunneridae</taxon>
        <taxon>Pentapetalae</taxon>
        <taxon>rosids</taxon>
        <taxon>fabids</taxon>
        <taxon>Fabales</taxon>
        <taxon>Fabaceae</taxon>
        <taxon>Papilionoideae</taxon>
        <taxon>50 kb inversion clade</taxon>
        <taxon>NPAAA clade</taxon>
        <taxon>indigoferoid/millettioid clade</taxon>
        <taxon>Phaseoleae</taxon>
        <taxon>Vigna</taxon>
    </lineage>
</organism>
<dbReference type="STRING" id="3914.A0A0L9T5H3"/>
<dbReference type="EMBL" id="KQ258265">
    <property type="protein sequence ID" value="KOM25359.1"/>
    <property type="molecule type" value="Genomic_DNA"/>
</dbReference>
<proteinExistence type="predicted"/>
<evidence type="ECO:0000313" key="1">
    <source>
        <dbReference type="EMBL" id="KOM25359.1"/>
    </source>
</evidence>
<reference evidence="2" key="1">
    <citation type="journal article" date="2015" name="Proc. Natl. Acad. Sci. U.S.A.">
        <title>Genome sequencing of adzuki bean (Vigna angularis) provides insight into high starch and low fat accumulation and domestication.</title>
        <authorList>
            <person name="Yang K."/>
            <person name="Tian Z."/>
            <person name="Chen C."/>
            <person name="Luo L."/>
            <person name="Zhao B."/>
            <person name="Wang Z."/>
            <person name="Yu L."/>
            <person name="Li Y."/>
            <person name="Sun Y."/>
            <person name="Li W."/>
            <person name="Chen Y."/>
            <person name="Li Y."/>
            <person name="Zhang Y."/>
            <person name="Ai D."/>
            <person name="Zhao J."/>
            <person name="Shang C."/>
            <person name="Ma Y."/>
            <person name="Wu B."/>
            <person name="Wang M."/>
            <person name="Gao L."/>
            <person name="Sun D."/>
            <person name="Zhang P."/>
            <person name="Guo F."/>
            <person name="Wang W."/>
            <person name="Li Y."/>
            <person name="Wang J."/>
            <person name="Varshney R.K."/>
            <person name="Wang J."/>
            <person name="Ling H.Q."/>
            <person name="Wan P."/>
        </authorList>
    </citation>
    <scope>NUCLEOTIDE SEQUENCE</scope>
    <source>
        <strain evidence="2">cv. Jingnong 6</strain>
    </source>
</reference>
<sequence length="235" mass="26297">MAVGEEGEAILCFGCRARRTSVATAMRPHVDGALLGVVGHHGEVAEGRWWRTRALKGKVGVCGEEPRVQDGAAAAPALEALGFGLLSDVCRVSLVVVGLTSVDGRRTCSGEVYFCVRERSVTFKDFDDLKFSSHGKSSSFNYTNAGNIANYLKLQEVDSIHLPVPVNFIFIGFEGKGSHEFKLLPEEIERWFTKIDHIFEHTRIRHEEVLTPFYKSNIDKMRWHHLPVVSHINYK</sequence>
<dbReference type="Proteomes" id="UP000053144">
    <property type="component" value="Unassembled WGS sequence"/>
</dbReference>